<proteinExistence type="predicted"/>
<reference evidence="1" key="1">
    <citation type="submission" date="2023-07" db="EMBL/GenBank/DDBJ databases">
        <title>Bacterial whole genome sequence for Sphingobium sp. HBC34.</title>
        <authorList>
            <person name="Le V."/>
            <person name="Ko S.-R."/>
            <person name="Ahn C.-Y."/>
            <person name="Oh H.-M."/>
        </authorList>
    </citation>
    <scope>NUCLEOTIDE SEQUENCE</scope>
    <source>
        <strain evidence="1">HBC34</strain>
    </source>
</reference>
<evidence type="ECO:0000313" key="2">
    <source>
        <dbReference type="Proteomes" id="UP001176471"/>
    </source>
</evidence>
<accession>A0ABT8ZKL7</accession>
<dbReference type="EMBL" id="JAUQOM010000002">
    <property type="protein sequence ID" value="MDO7835080.1"/>
    <property type="molecule type" value="Genomic_DNA"/>
</dbReference>
<name>A0ABT8ZKL7_9SPHN</name>
<keyword evidence="2" id="KW-1185">Reference proteome</keyword>
<protein>
    <submittedName>
        <fullName evidence="1">Uncharacterized protein</fullName>
    </submittedName>
</protein>
<organism evidence="1 2">
    <name type="scientific">Sphingobium cyanobacteriorum</name>
    <dbReference type="NCBI Taxonomy" id="3063954"/>
    <lineage>
        <taxon>Bacteria</taxon>
        <taxon>Pseudomonadati</taxon>
        <taxon>Pseudomonadota</taxon>
        <taxon>Alphaproteobacteria</taxon>
        <taxon>Sphingomonadales</taxon>
        <taxon>Sphingomonadaceae</taxon>
        <taxon>Sphingobium</taxon>
    </lineage>
</organism>
<evidence type="ECO:0000313" key="1">
    <source>
        <dbReference type="EMBL" id="MDO7835080.1"/>
    </source>
</evidence>
<dbReference type="Proteomes" id="UP001176471">
    <property type="component" value="Unassembled WGS sequence"/>
</dbReference>
<gene>
    <name evidence="1" type="ORF">Q4610_08455</name>
</gene>
<sequence length="74" mass="8248">MKMLLTYLTDLMDLLQPGRIDRSHVAMAELYRTSFDSFTGGRAWRSNPPPHYALPVHSTAVALSALLRHHAVGS</sequence>
<comment type="caution">
    <text evidence="1">The sequence shown here is derived from an EMBL/GenBank/DDBJ whole genome shotgun (WGS) entry which is preliminary data.</text>
</comment>